<dbReference type="GO" id="GO:0005737">
    <property type="term" value="C:cytoplasm"/>
    <property type="evidence" value="ECO:0007669"/>
    <property type="project" value="InterPro"/>
</dbReference>
<evidence type="ECO:0000259" key="1">
    <source>
        <dbReference type="Pfam" id="PF08029"/>
    </source>
</evidence>
<dbReference type="GO" id="GO:0000105">
    <property type="term" value="P:L-histidine biosynthetic process"/>
    <property type="evidence" value="ECO:0007669"/>
    <property type="project" value="UniProtKB-KW"/>
</dbReference>
<dbReference type="GO" id="GO:0000287">
    <property type="term" value="F:magnesium ion binding"/>
    <property type="evidence" value="ECO:0007669"/>
    <property type="project" value="InterPro"/>
</dbReference>
<dbReference type="Proteomes" id="UP001420932">
    <property type="component" value="Unassembled WGS sequence"/>
</dbReference>
<comment type="caution">
    <text evidence="2">The sequence shown here is derived from an EMBL/GenBank/DDBJ whole genome shotgun (WGS) entry which is preliminary data.</text>
</comment>
<accession>A0AAP0HR91</accession>
<proteinExistence type="predicted"/>
<dbReference type="InterPro" id="IPR001348">
    <property type="entry name" value="ATP_PRibTrfase_HisG"/>
</dbReference>
<keyword evidence="3" id="KW-1185">Reference proteome</keyword>
<dbReference type="AlphaFoldDB" id="A0AAP0HR91"/>
<dbReference type="GO" id="GO:0003879">
    <property type="term" value="F:ATP phosphoribosyltransferase activity"/>
    <property type="evidence" value="ECO:0007669"/>
    <property type="project" value="UniProtKB-EC"/>
</dbReference>
<protein>
    <recommendedName>
        <fullName evidence="1">Histidine biosynthesis HisG C-terminal domain-containing protein</fullName>
    </recommendedName>
</protein>
<feature type="domain" description="Histidine biosynthesis HisG C-terminal" evidence="1">
    <location>
        <begin position="48"/>
        <end position="126"/>
    </location>
</feature>
<evidence type="ECO:0000313" key="2">
    <source>
        <dbReference type="EMBL" id="KAK9098383.1"/>
    </source>
</evidence>
<reference evidence="2 3" key="1">
    <citation type="submission" date="2024-01" db="EMBL/GenBank/DDBJ databases">
        <title>Genome assemblies of Stephania.</title>
        <authorList>
            <person name="Yang L."/>
        </authorList>
    </citation>
    <scope>NUCLEOTIDE SEQUENCE [LARGE SCALE GENOMIC DNA]</scope>
    <source>
        <strain evidence="2">YNDBR</strain>
        <tissue evidence="2">Leaf</tissue>
    </source>
</reference>
<dbReference type="EMBL" id="JBBNAF010000011">
    <property type="protein sequence ID" value="KAK9098383.1"/>
    <property type="molecule type" value="Genomic_DNA"/>
</dbReference>
<dbReference type="FunFam" id="3.30.70.120:FF:000007">
    <property type="entry name" value="ATP phosphoribosyltransferase, chloroplastic"/>
    <property type="match status" value="1"/>
</dbReference>
<dbReference type="PANTHER" id="PTHR21403">
    <property type="entry name" value="ATP PHOSPHORIBOSYLTRANSFERASE ATP-PRTASE"/>
    <property type="match status" value="1"/>
</dbReference>
<dbReference type="Gene3D" id="3.30.70.120">
    <property type="match status" value="1"/>
</dbReference>
<dbReference type="Pfam" id="PF08029">
    <property type="entry name" value="HisG_C"/>
    <property type="match status" value="1"/>
</dbReference>
<name>A0AAP0HR91_9MAGN</name>
<dbReference type="InterPro" id="IPR013115">
    <property type="entry name" value="HisG_C"/>
</dbReference>
<sequence>MLESQAVLVASKRAVIKHSAVLHALVLLSLLSSTFSWQQHFSLLRCQVTANMKGRSAEEVAERILSQPSLSGLQGPTISPVFSKRDGKVIVDYYAIVICVPKKDLYTSVQQLRGIGGSGVLVSPLTYIFDAEPPRWADFLMRLGL</sequence>
<dbReference type="InterPro" id="IPR015867">
    <property type="entry name" value="N-reg_PII/ATP_PRibTrfase_C"/>
</dbReference>
<organism evidence="2 3">
    <name type="scientific">Stephania yunnanensis</name>
    <dbReference type="NCBI Taxonomy" id="152371"/>
    <lineage>
        <taxon>Eukaryota</taxon>
        <taxon>Viridiplantae</taxon>
        <taxon>Streptophyta</taxon>
        <taxon>Embryophyta</taxon>
        <taxon>Tracheophyta</taxon>
        <taxon>Spermatophyta</taxon>
        <taxon>Magnoliopsida</taxon>
        <taxon>Ranunculales</taxon>
        <taxon>Menispermaceae</taxon>
        <taxon>Menispermoideae</taxon>
        <taxon>Cissampelideae</taxon>
        <taxon>Stephania</taxon>
    </lineage>
</organism>
<dbReference type="InterPro" id="IPR011322">
    <property type="entry name" value="N-reg_PII-like_a/b"/>
</dbReference>
<dbReference type="SUPFAM" id="SSF54913">
    <property type="entry name" value="GlnB-like"/>
    <property type="match status" value="1"/>
</dbReference>
<dbReference type="PANTHER" id="PTHR21403:SF8">
    <property type="entry name" value="ATP PHOSPHORIBOSYLTRANSFERASE"/>
    <property type="match status" value="1"/>
</dbReference>
<gene>
    <name evidence="2" type="ORF">Syun_025428</name>
</gene>
<evidence type="ECO:0000313" key="3">
    <source>
        <dbReference type="Proteomes" id="UP001420932"/>
    </source>
</evidence>